<keyword evidence="2" id="KW-1185">Reference proteome</keyword>
<dbReference type="PATRIC" id="fig|634498.28.peg.1295"/>
<dbReference type="RefSeq" id="WP_012956091.1">
    <property type="nucleotide sequence ID" value="NC_013790.1"/>
</dbReference>
<dbReference type="HOGENOM" id="CLU_1003307_0_0_2"/>
<gene>
    <name evidence="1" type="ordered locus">mru_1292</name>
</gene>
<evidence type="ECO:0000313" key="1">
    <source>
        <dbReference type="EMBL" id="ADC47142.1"/>
    </source>
</evidence>
<accession>D3E3N1</accession>
<dbReference type="EMBL" id="CP001719">
    <property type="protein sequence ID" value="ADC47142.1"/>
    <property type="molecule type" value="Genomic_DNA"/>
</dbReference>
<dbReference type="KEGG" id="mru:mru_1292"/>
<organism evidence="1 2">
    <name type="scientific">Methanobrevibacter ruminantium (strain ATCC 35063 / DSM 1093 / JCM 13430 / OCM 146 / M1)</name>
    <name type="common">Methanobacterium ruminantium</name>
    <dbReference type="NCBI Taxonomy" id="634498"/>
    <lineage>
        <taxon>Archaea</taxon>
        <taxon>Methanobacteriati</taxon>
        <taxon>Methanobacteriota</taxon>
        <taxon>Methanomada group</taxon>
        <taxon>Methanobacteria</taxon>
        <taxon>Methanobacteriales</taxon>
        <taxon>Methanobacteriaceae</taxon>
        <taxon>Methanobrevibacter</taxon>
    </lineage>
</organism>
<reference evidence="1 2" key="1">
    <citation type="journal article" date="2010" name="PLoS ONE">
        <title>The genome sequence of the rumen methanogen Methanobrevibacter ruminantium reveals new possibilities for controlling ruminant methane emissions.</title>
        <authorList>
            <person name="Leahy S.C."/>
            <person name="Kelly W.J."/>
            <person name="Altermann E."/>
            <person name="Ronimus R.S."/>
            <person name="Yeoman C.J."/>
            <person name="Pacheco D.M."/>
            <person name="Li D."/>
            <person name="Kong Z."/>
            <person name="McTavish S."/>
            <person name="Sang C."/>
            <person name="Lambie S.C."/>
            <person name="Janssen P.H."/>
            <person name="Dey D."/>
            <person name="Attwood G.T."/>
        </authorList>
    </citation>
    <scope>NUCLEOTIDE SEQUENCE [LARGE SCALE GENOMIC DNA]</scope>
    <source>
        <strain evidence="2">ATCC 35063 / DSM 1093 / JCM 13430 / OCM 146 / M1</strain>
    </source>
</reference>
<evidence type="ECO:0000313" key="2">
    <source>
        <dbReference type="Proteomes" id="UP000008680"/>
    </source>
</evidence>
<dbReference type="GeneID" id="8770943"/>
<dbReference type="Proteomes" id="UP000008680">
    <property type="component" value="Chromosome"/>
</dbReference>
<proteinExistence type="predicted"/>
<name>D3E3N1_METRM</name>
<dbReference type="AlphaFoldDB" id="D3E3N1"/>
<protein>
    <submittedName>
        <fullName evidence="1">Uncharacterized protein</fullName>
    </submittedName>
</protein>
<dbReference type="eggNOG" id="arCOG02966">
    <property type="taxonomic scope" value="Archaea"/>
</dbReference>
<sequence length="277" mass="32559">MGFKEDNKDKYLDPFKRVTVDVGSSFNRINVSADVIGNRIRITVPKDKSGNLTGTIVENIALENSTWIFEPVADEIMEDRIDRKLSPRKYMDLSKFDFERGFLPKEILDDLVYPINYRKDYSPFAKKVLEHPNDEIRKIALGYIDDEDVLASIILFSKDKDLSLFVLEHIKDKSILLDIVRNDFNYYYFTGAVDIFYDMDKLPLKLFDLDIRKAALERIDDKELLFDLAFDCEEWFKPIDMIKDNNLLSKKELDSLNLYAQNREIREIIKSRLKNEL</sequence>